<feature type="region of interest" description="Disordered" evidence="1">
    <location>
        <begin position="1"/>
        <end position="134"/>
    </location>
</feature>
<evidence type="ECO:0000259" key="3">
    <source>
        <dbReference type="Pfam" id="PF04389"/>
    </source>
</evidence>
<sequence length="633" mass="66051">MAEAGPRPGAHARDPAAPGAGRTHLRTRPGGRAPPVRALRGAGAHARGIDRRDHAARLAPVLHRPDGGPDRRRPRRPDRRDRGPHRPDEGRRPLRGAVRAPGARLQVGPPHVGPAAPTTARRVPPAGRSTWHHPIRGGTLRRWFAVLTTLLTTVAVAGTAQPASAEDVSGDLAAARGVTARGILAHERALQRIADRHEGIRTSGTPGFDAAADYVERTLRAAGYTIQEQPFTVPLYRELAPAALNEVSPAAVTFHADTFVYSGSGDVTGQLVPTSNVVIPPTPQPSSASGCAVADFPLVPAGSVRIALIQRGGCGFGVKALNAQAAGYAAAVLFNEGQPGRDQPMSGTIGEPAAIPVVGALGYADGLALYQASQAAGGAVVHVTTHTLNDPHARTRNIIAETRGGDPDHVLLVHAELDALPSGPGINENGSGVATALEIARQLSRLRVPPHYKVRFAFFGAEETRAVRDPATGAIGRQGSYHYVNTVGPAELGKIFAAVHLDSIGSPNYVRYVFDGSGPAGSERIAELFTDEFARRGMVTDPHPPTSFVGGSDYGPLMNAGVPTGGLFGGAAEVKTEEQAGKYGGTAGKENDPCFHQACDTLDNVNRQALAEFGAVAWAVVKRLAAEGLPGRV</sequence>
<feature type="compositionally biased region" description="Basic and acidic residues" evidence="1">
    <location>
        <begin position="78"/>
        <end position="92"/>
    </location>
</feature>
<keyword evidence="5" id="KW-1185">Reference proteome</keyword>
<dbReference type="SUPFAM" id="SSF52025">
    <property type="entry name" value="PA domain"/>
    <property type="match status" value="1"/>
</dbReference>
<evidence type="ECO:0000313" key="4">
    <source>
        <dbReference type="EMBL" id="MQS10741.1"/>
    </source>
</evidence>
<dbReference type="Proteomes" id="UP000450000">
    <property type="component" value="Unassembled WGS sequence"/>
</dbReference>
<evidence type="ECO:0000313" key="5">
    <source>
        <dbReference type="Proteomes" id="UP000450000"/>
    </source>
</evidence>
<feature type="domain" description="Peptidase M28" evidence="3">
    <location>
        <begin position="397"/>
        <end position="620"/>
    </location>
</feature>
<dbReference type="Gene3D" id="3.40.630.10">
    <property type="entry name" value="Zn peptidases"/>
    <property type="match status" value="2"/>
</dbReference>
<feature type="domain" description="PA" evidence="2">
    <location>
        <begin position="267"/>
        <end position="369"/>
    </location>
</feature>
<dbReference type="PANTHER" id="PTHR12147">
    <property type="entry name" value="METALLOPEPTIDASE M28 FAMILY MEMBER"/>
    <property type="match status" value="1"/>
</dbReference>
<dbReference type="InterPro" id="IPR003137">
    <property type="entry name" value="PA_domain"/>
</dbReference>
<protein>
    <submittedName>
        <fullName evidence="4">M28 family peptidase</fullName>
    </submittedName>
</protein>
<feature type="compositionally biased region" description="Low complexity" evidence="1">
    <location>
        <begin position="114"/>
        <end position="126"/>
    </location>
</feature>
<dbReference type="GO" id="GO:0006508">
    <property type="term" value="P:proteolysis"/>
    <property type="evidence" value="ECO:0007669"/>
    <property type="project" value="InterPro"/>
</dbReference>
<dbReference type="PANTHER" id="PTHR12147:SF26">
    <property type="entry name" value="PEPTIDASE M28 DOMAIN-CONTAINING PROTEIN"/>
    <property type="match status" value="1"/>
</dbReference>
<proteinExistence type="predicted"/>
<dbReference type="InterPro" id="IPR046450">
    <property type="entry name" value="PA_dom_sf"/>
</dbReference>
<organism evidence="4 5">
    <name type="scientific">Streptomyces kaniharaensis</name>
    <dbReference type="NCBI Taxonomy" id="212423"/>
    <lineage>
        <taxon>Bacteria</taxon>
        <taxon>Bacillati</taxon>
        <taxon>Actinomycetota</taxon>
        <taxon>Actinomycetes</taxon>
        <taxon>Kitasatosporales</taxon>
        <taxon>Streptomycetaceae</taxon>
        <taxon>Streptomyces</taxon>
    </lineage>
</organism>
<dbReference type="Pfam" id="PF04389">
    <property type="entry name" value="Peptidase_M28"/>
    <property type="match status" value="1"/>
</dbReference>
<feature type="compositionally biased region" description="Basic and acidic residues" evidence="1">
    <location>
        <begin position="47"/>
        <end position="56"/>
    </location>
</feature>
<feature type="compositionally biased region" description="Low complexity" evidence="1">
    <location>
        <begin position="37"/>
        <end position="46"/>
    </location>
</feature>
<reference evidence="4 5" key="1">
    <citation type="submission" date="2019-09" db="EMBL/GenBank/DDBJ databases">
        <title>Genome Sequences of Streptomyces kaniharaensis ATCC 21070.</title>
        <authorList>
            <person name="Zhu W."/>
            <person name="De Crecy-Lagard V."/>
            <person name="Richards N.G."/>
        </authorList>
    </citation>
    <scope>NUCLEOTIDE SEQUENCE [LARGE SCALE GENOMIC DNA]</scope>
    <source>
        <strain evidence="4 5">SF-557</strain>
    </source>
</reference>
<dbReference type="InterPro" id="IPR007484">
    <property type="entry name" value="Peptidase_M28"/>
</dbReference>
<name>A0A6N7KHF7_9ACTN</name>
<dbReference type="EMBL" id="WBOF01000001">
    <property type="protein sequence ID" value="MQS10741.1"/>
    <property type="molecule type" value="Genomic_DNA"/>
</dbReference>
<dbReference type="GO" id="GO:0008235">
    <property type="term" value="F:metalloexopeptidase activity"/>
    <property type="evidence" value="ECO:0007669"/>
    <property type="project" value="InterPro"/>
</dbReference>
<comment type="caution">
    <text evidence="4">The sequence shown here is derived from an EMBL/GenBank/DDBJ whole genome shotgun (WGS) entry which is preliminary data.</text>
</comment>
<dbReference type="Pfam" id="PF02225">
    <property type="entry name" value="PA"/>
    <property type="match status" value="1"/>
</dbReference>
<dbReference type="AlphaFoldDB" id="A0A6N7KHF7"/>
<evidence type="ECO:0000256" key="1">
    <source>
        <dbReference type="SAM" id="MobiDB-lite"/>
    </source>
</evidence>
<evidence type="ECO:0000259" key="2">
    <source>
        <dbReference type="Pfam" id="PF02225"/>
    </source>
</evidence>
<dbReference type="SUPFAM" id="SSF53187">
    <property type="entry name" value="Zn-dependent exopeptidases"/>
    <property type="match status" value="1"/>
</dbReference>
<gene>
    <name evidence="4" type="ORF">F7Q99_00195</name>
</gene>
<accession>A0A6N7KHF7</accession>
<dbReference type="InterPro" id="IPR045175">
    <property type="entry name" value="M28_fam"/>
</dbReference>